<feature type="region of interest" description="Disordered" evidence="1">
    <location>
        <begin position="532"/>
        <end position="569"/>
    </location>
</feature>
<protein>
    <submittedName>
        <fullName evidence="4">Uncharacterized protein</fullName>
    </submittedName>
</protein>
<evidence type="ECO:0000313" key="4">
    <source>
        <dbReference type="EMBL" id="SLM39722.1"/>
    </source>
</evidence>
<dbReference type="Proteomes" id="UP000192927">
    <property type="component" value="Unassembled WGS sequence"/>
</dbReference>
<feature type="region of interest" description="Disordered" evidence="1">
    <location>
        <begin position="226"/>
        <end position="250"/>
    </location>
</feature>
<feature type="region of interest" description="Disordered" evidence="1">
    <location>
        <begin position="280"/>
        <end position="351"/>
    </location>
</feature>
<reference evidence="5" key="1">
    <citation type="submission" date="2017-03" db="EMBL/GenBank/DDBJ databases">
        <authorList>
            <person name="Sharma R."/>
            <person name="Thines M."/>
        </authorList>
    </citation>
    <scope>NUCLEOTIDE SEQUENCE [LARGE SCALE GENOMIC DNA]</scope>
</reference>
<keyword evidence="2" id="KW-0472">Membrane</keyword>
<feature type="region of interest" description="Disordered" evidence="1">
    <location>
        <begin position="478"/>
        <end position="508"/>
    </location>
</feature>
<evidence type="ECO:0000256" key="3">
    <source>
        <dbReference type="SAM" id="SignalP"/>
    </source>
</evidence>
<dbReference type="EMBL" id="FWEW01003541">
    <property type="protein sequence ID" value="SLM39722.1"/>
    <property type="molecule type" value="Genomic_DNA"/>
</dbReference>
<sequence length="569" mass="61982">MRAPLKAAVVLVPALAFALVIPEGFPPISPSRHGVELFPPLSQLQQSPSDALINFVVPCNNCYPTNDGRTGQDQVFHFRVLPVERPCGTNDLWLNDQPLFSHWNGITAQGVQLVEAAGASQVASKDFYVSWNITCLFNALREDGASSQGEDVAQVLKLKIHGLGPEEDDLGFTVSYKQLGAPAILRLSPEVEHLEATDGHAESWRNPSVLLDPTYTSWDDTTKDDAITNSDGGLPGTELLTTEGPPRGDASGCRGLQCTLQWTLAKAGNAMRKMCSSLKPGTSMRPHCSSAPAASDSISHEELDVGDLSSDHVPSTHHNTSRNDPSAPFPTSFPTIPASSPTPTEIPPAKAQRTDQILRAVRITSLIIILVSLLVILAAHLMHPRRRADRAASREERRNKRLYRCAARRQKWRNWVGKFRRRDPAGSWQEKQTALAQRAGSENATVMDAGITELRAAHTVVSDLVRAEEGRGLADIPELDGRERRRDRRRRRRGSSLPGYESEESGPPAYEVEDKVFVVDGVAVVDGVWFGRAGGVQDTPDSSVVETSPRISMELARSEGEGDGDGGKE</sequence>
<evidence type="ECO:0000256" key="2">
    <source>
        <dbReference type="SAM" id="Phobius"/>
    </source>
</evidence>
<dbReference type="AlphaFoldDB" id="A0A1W5D9W1"/>
<feature type="compositionally biased region" description="Basic residues" evidence="1">
    <location>
        <begin position="485"/>
        <end position="494"/>
    </location>
</feature>
<feature type="compositionally biased region" description="Polar residues" evidence="1">
    <location>
        <begin position="312"/>
        <end position="324"/>
    </location>
</feature>
<feature type="chain" id="PRO_5012574331" evidence="3">
    <location>
        <begin position="19"/>
        <end position="569"/>
    </location>
</feature>
<keyword evidence="2" id="KW-0812">Transmembrane</keyword>
<keyword evidence="2" id="KW-1133">Transmembrane helix</keyword>
<proteinExistence type="predicted"/>
<keyword evidence="3" id="KW-0732">Signal</keyword>
<keyword evidence="5" id="KW-1185">Reference proteome</keyword>
<accession>A0A1W5D9W1</accession>
<feature type="compositionally biased region" description="Polar residues" evidence="1">
    <location>
        <begin position="539"/>
        <end position="550"/>
    </location>
</feature>
<feature type="compositionally biased region" description="Polar residues" evidence="1">
    <location>
        <begin position="332"/>
        <end position="343"/>
    </location>
</feature>
<organism evidence="4 5">
    <name type="scientific">Lasallia pustulata</name>
    <dbReference type="NCBI Taxonomy" id="136370"/>
    <lineage>
        <taxon>Eukaryota</taxon>
        <taxon>Fungi</taxon>
        <taxon>Dikarya</taxon>
        <taxon>Ascomycota</taxon>
        <taxon>Pezizomycotina</taxon>
        <taxon>Lecanoromycetes</taxon>
        <taxon>OSLEUM clade</taxon>
        <taxon>Umbilicariomycetidae</taxon>
        <taxon>Umbilicariales</taxon>
        <taxon>Umbilicariaceae</taxon>
        <taxon>Lasallia</taxon>
    </lineage>
</organism>
<evidence type="ECO:0000256" key="1">
    <source>
        <dbReference type="SAM" id="MobiDB-lite"/>
    </source>
</evidence>
<name>A0A1W5D9W1_9LECA</name>
<feature type="compositionally biased region" description="Basic and acidic residues" evidence="1">
    <location>
        <begin position="556"/>
        <end position="569"/>
    </location>
</feature>
<feature type="signal peptide" evidence="3">
    <location>
        <begin position="1"/>
        <end position="18"/>
    </location>
</feature>
<evidence type="ECO:0000313" key="5">
    <source>
        <dbReference type="Proteomes" id="UP000192927"/>
    </source>
</evidence>
<feature type="transmembrane region" description="Helical" evidence="2">
    <location>
        <begin position="360"/>
        <end position="381"/>
    </location>
</feature>